<evidence type="ECO:0000313" key="1">
    <source>
        <dbReference type="EMBL" id="KAA8474878.1"/>
    </source>
</evidence>
<reference evidence="2 6" key="3">
    <citation type="submission" date="2023-03" db="EMBL/GenBank/DDBJ databases">
        <title>Genetic diversity of Bacillus cereus sensu lato isolates from Slovenia.</title>
        <authorList>
            <person name="Abdelli M."/>
        </authorList>
    </citation>
    <scope>NUCLEOTIDE SEQUENCE [LARGE SCALE GENOMIC DNA]</scope>
    <source>
        <strain evidence="2 6">SIBC61B</strain>
    </source>
</reference>
<name>A0A5M9GQ22_9BACI</name>
<reference evidence="1 5" key="2">
    <citation type="submission" date="2019-09" db="EMBL/GenBank/DDBJ databases">
        <authorList>
            <person name="Geng P."/>
            <person name="Wan X."/>
            <person name="Zhou G."/>
            <person name="Yuan Z."/>
            <person name="Hu X."/>
        </authorList>
    </citation>
    <scope>NUCLEOTIDE SEQUENCE [LARGE SCALE GENOMIC DNA]</scope>
    <source>
        <strain evidence="1 5">EFR-4</strain>
    </source>
</reference>
<dbReference type="Proteomes" id="UP000325411">
    <property type="component" value="Unassembled WGS sequence"/>
</dbReference>
<dbReference type="EMBL" id="JARPRV010000017">
    <property type="protein sequence ID" value="MDG0943856.1"/>
    <property type="molecule type" value="Genomic_DNA"/>
</dbReference>
<evidence type="ECO:0000313" key="5">
    <source>
        <dbReference type="Proteomes" id="UP000325411"/>
    </source>
</evidence>
<dbReference type="Proteomes" id="UP001221338">
    <property type="component" value="Unassembled WGS sequence"/>
</dbReference>
<sequence>MVIVTLAIVPGESSSEAVTVIVPGPLAARNTEVKLPEAFVITARGTTKTRAGLLNEKLTTTPGV</sequence>
<evidence type="ECO:0000313" key="6">
    <source>
        <dbReference type="Proteomes" id="UP001221338"/>
    </source>
</evidence>
<protein>
    <submittedName>
        <fullName evidence="1">Uncharacterized protein</fullName>
    </submittedName>
</protein>
<comment type="caution">
    <text evidence="1">The sequence shown here is derived from an EMBL/GenBank/DDBJ whole genome shotgun (WGS) entry which is preliminary data.</text>
</comment>
<evidence type="ECO:0000313" key="2">
    <source>
        <dbReference type="EMBL" id="MDG0943856.1"/>
    </source>
</evidence>
<keyword evidence="6" id="KW-1185">Reference proteome</keyword>
<dbReference type="AlphaFoldDB" id="A0A5M9GQ22"/>
<evidence type="ECO:0000313" key="3">
    <source>
        <dbReference type="EMBL" id="SME44291.1"/>
    </source>
</evidence>
<accession>A0A5M9GQ22</accession>
<dbReference type="RefSeq" id="WP_000237383.1">
    <property type="nucleotide sequence ID" value="NZ_CP040880.1"/>
</dbReference>
<gene>
    <name evidence="3" type="ORF">BACERE00174_05496</name>
    <name evidence="1" type="ORF">FYW06_23405</name>
    <name evidence="2" type="ORF">P6U22_22200</name>
</gene>
<reference evidence="3 4" key="1">
    <citation type="submission" date="2017-04" db="EMBL/GenBank/DDBJ databases">
        <authorList>
            <person name="Criscuolo A."/>
        </authorList>
    </citation>
    <scope>NUCLEOTIDE SEQUENCE [LARGE SCALE GENOMIC DNA]</scope>
    <source>
        <strain evidence="3">16-00174</strain>
    </source>
</reference>
<dbReference type="EMBL" id="VXCE01000024">
    <property type="protein sequence ID" value="KAA8474878.1"/>
    <property type="molecule type" value="Genomic_DNA"/>
</dbReference>
<organism evidence="1 5">
    <name type="scientific">Bacillus paranthracis</name>
    <dbReference type="NCBI Taxonomy" id="2026186"/>
    <lineage>
        <taxon>Bacteria</taxon>
        <taxon>Bacillati</taxon>
        <taxon>Bacillota</taxon>
        <taxon>Bacilli</taxon>
        <taxon>Bacillales</taxon>
        <taxon>Bacillaceae</taxon>
        <taxon>Bacillus</taxon>
        <taxon>Bacillus cereus group</taxon>
    </lineage>
</organism>
<dbReference type="Proteomes" id="UP000194422">
    <property type="component" value="Unassembled WGS sequence"/>
</dbReference>
<evidence type="ECO:0000313" key="4">
    <source>
        <dbReference type="Proteomes" id="UP000194422"/>
    </source>
</evidence>
<dbReference type="EMBL" id="FWYW01000095">
    <property type="protein sequence ID" value="SME44291.1"/>
    <property type="molecule type" value="Genomic_DNA"/>
</dbReference>
<proteinExistence type="predicted"/>